<evidence type="ECO:0000313" key="1">
    <source>
        <dbReference type="EMBL" id="CDW51065.1"/>
    </source>
</evidence>
<name>A0A0K2VL68_LEPSM</name>
<feature type="non-terminal residue" evidence="1">
    <location>
        <position position="1"/>
    </location>
</feature>
<sequence>DKNQKGHIKYITHWLNSFKNFIMRVIPTGSQTQESDKLQLFSHYISSEVYEYISECKTYSSAVCVLDSVYIEQKNEMFARHQLATRSQSSSESLEQFFQALKLLGKECQFKVQTIDQIREDYIRDSFITGMTSHHI</sequence>
<protein>
    <submittedName>
        <fullName evidence="1">Putative LOC100164298 [Acyrthosiphon pisum]</fullName>
    </submittedName>
</protein>
<dbReference type="EMBL" id="HACA01033703">
    <property type="protein sequence ID" value="CDW51065.1"/>
    <property type="molecule type" value="Transcribed_RNA"/>
</dbReference>
<accession>A0A0K2VL68</accession>
<organism evidence="1">
    <name type="scientific">Lepeophtheirus salmonis</name>
    <name type="common">Salmon louse</name>
    <name type="synonym">Caligus salmonis</name>
    <dbReference type="NCBI Taxonomy" id="72036"/>
    <lineage>
        <taxon>Eukaryota</taxon>
        <taxon>Metazoa</taxon>
        <taxon>Ecdysozoa</taxon>
        <taxon>Arthropoda</taxon>
        <taxon>Crustacea</taxon>
        <taxon>Multicrustacea</taxon>
        <taxon>Hexanauplia</taxon>
        <taxon>Copepoda</taxon>
        <taxon>Siphonostomatoida</taxon>
        <taxon>Caligidae</taxon>
        <taxon>Lepeophtheirus</taxon>
    </lineage>
</organism>
<reference evidence="1" key="1">
    <citation type="submission" date="2014-05" db="EMBL/GenBank/DDBJ databases">
        <authorList>
            <person name="Chronopoulou M."/>
        </authorList>
    </citation>
    <scope>NUCLEOTIDE SEQUENCE</scope>
    <source>
        <tissue evidence="1">Whole organism</tissue>
    </source>
</reference>
<proteinExistence type="predicted"/>
<dbReference type="AlphaFoldDB" id="A0A0K2VL68"/>